<evidence type="ECO:0000259" key="6">
    <source>
        <dbReference type="PROSITE" id="PS50893"/>
    </source>
</evidence>
<dbReference type="RefSeq" id="WP_317831868.1">
    <property type="nucleotide sequence ID" value="NZ_CP136920.1"/>
</dbReference>
<dbReference type="InterPro" id="IPR003439">
    <property type="entry name" value="ABC_transporter-like_ATP-bd"/>
</dbReference>
<sequence length="462" mass="50675">MTSKSTDGSIALSATGISKNYRIWTSPSARLYGPLANRVRRIAGKTPTPERYYRDFSALNEMSLSIGAGECLGVIGKNGSGKSTLLQILAGTLQSSSGSVSRPGKVAALLELGTGFNHEFTGRENVFLYGAINGLSSDAVAAVFDSVVEFSGLGDFIEQPLRTYSSGMVVRLAFSLLTHLDPDVLIIDEALAVGDAAFVQKCMRWLRGFIKEKTVILVSHDLGAITSLCSRAIWLKQGEVVFDGHPKRATELYLESIYEDQPTGSAETSNEQTPEDSDVSGKKDFRHETLKDPEHRNELKFFKFDPEAESFGKRKATINQVELLDELGQPVSMTAGGEVVRIKVHVHADEAVSAPIIGFGVKNRLGQELFHDNTYLSSHSKDDEPLEIEEGGRFVAEFVFRMPYFNAGEYFIFAAVATGTHDDHSQQHWVHEALKFSSNPNRICLGLIGLPMMEVSLKQEDS</sequence>
<dbReference type="KEGG" id="puo:RZN69_14545"/>
<evidence type="ECO:0000256" key="4">
    <source>
        <dbReference type="ARBA" id="ARBA00022840"/>
    </source>
</evidence>
<keyword evidence="8" id="KW-1185">Reference proteome</keyword>
<dbReference type="GO" id="GO:0005524">
    <property type="term" value="F:ATP binding"/>
    <property type="evidence" value="ECO:0007669"/>
    <property type="project" value="UniProtKB-KW"/>
</dbReference>
<proteinExistence type="inferred from homology"/>
<keyword evidence="2" id="KW-0813">Transport</keyword>
<comment type="similarity">
    <text evidence="1">Belongs to the ABC transporter superfamily.</text>
</comment>
<organism evidence="7 8">
    <name type="scientific">Rubellicoccus peritrichatus</name>
    <dbReference type="NCBI Taxonomy" id="3080537"/>
    <lineage>
        <taxon>Bacteria</taxon>
        <taxon>Pseudomonadati</taxon>
        <taxon>Verrucomicrobiota</taxon>
        <taxon>Opitutia</taxon>
        <taxon>Puniceicoccales</taxon>
        <taxon>Cerasicoccaceae</taxon>
        <taxon>Rubellicoccus</taxon>
    </lineage>
</organism>
<feature type="region of interest" description="Disordered" evidence="5">
    <location>
        <begin position="261"/>
        <end position="290"/>
    </location>
</feature>
<dbReference type="AlphaFoldDB" id="A0AAQ3QS06"/>
<evidence type="ECO:0000313" key="8">
    <source>
        <dbReference type="Proteomes" id="UP001304300"/>
    </source>
</evidence>
<feature type="domain" description="ABC transporter" evidence="6">
    <location>
        <begin position="37"/>
        <end position="262"/>
    </location>
</feature>
<dbReference type="InterPro" id="IPR027417">
    <property type="entry name" value="P-loop_NTPase"/>
</dbReference>
<reference evidence="7 8" key="1">
    <citation type="submission" date="2023-10" db="EMBL/GenBank/DDBJ databases">
        <title>Rubellicoccus peritrichatus gen. nov., sp. nov., isolated from an algae of coral reef tank.</title>
        <authorList>
            <person name="Luo J."/>
        </authorList>
    </citation>
    <scope>NUCLEOTIDE SEQUENCE [LARGE SCALE GENOMIC DNA]</scope>
    <source>
        <strain evidence="7 8">CR14</strain>
    </source>
</reference>
<keyword evidence="3" id="KW-0547">Nucleotide-binding</keyword>
<dbReference type="GO" id="GO:0140359">
    <property type="term" value="F:ABC-type transporter activity"/>
    <property type="evidence" value="ECO:0007669"/>
    <property type="project" value="InterPro"/>
</dbReference>
<evidence type="ECO:0000256" key="3">
    <source>
        <dbReference type="ARBA" id="ARBA00022741"/>
    </source>
</evidence>
<dbReference type="PANTHER" id="PTHR46743">
    <property type="entry name" value="TEICHOIC ACIDS EXPORT ATP-BINDING PROTEIN TAGH"/>
    <property type="match status" value="1"/>
</dbReference>
<evidence type="ECO:0000256" key="1">
    <source>
        <dbReference type="ARBA" id="ARBA00005417"/>
    </source>
</evidence>
<dbReference type="InterPro" id="IPR003593">
    <property type="entry name" value="AAA+_ATPase"/>
</dbReference>
<dbReference type="PANTHER" id="PTHR46743:SF2">
    <property type="entry name" value="TEICHOIC ACIDS EXPORT ATP-BINDING PROTEIN TAGH"/>
    <property type="match status" value="1"/>
</dbReference>
<evidence type="ECO:0000256" key="5">
    <source>
        <dbReference type="SAM" id="MobiDB-lite"/>
    </source>
</evidence>
<keyword evidence="4 7" id="KW-0067">ATP-binding</keyword>
<dbReference type="SMART" id="SM00382">
    <property type="entry name" value="AAA"/>
    <property type="match status" value="1"/>
</dbReference>
<dbReference type="SUPFAM" id="SSF52540">
    <property type="entry name" value="P-loop containing nucleoside triphosphate hydrolases"/>
    <property type="match status" value="1"/>
</dbReference>
<dbReference type="GO" id="GO:0016020">
    <property type="term" value="C:membrane"/>
    <property type="evidence" value="ECO:0007669"/>
    <property type="project" value="InterPro"/>
</dbReference>
<dbReference type="GO" id="GO:0016887">
    <property type="term" value="F:ATP hydrolysis activity"/>
    <property type="evidence" value="ECO:0007669"/>
    <property type="project" value="InterPro"/>
</dbReference>
<dbReference type="CDD" id="cd10147">
    <property type="entry name" value="Wzt_C-like"/>
    <property type="match status" value="1"/>
</dbReference>
<dbReference type="Proteomes" id="UP001304300">
    <property type="component" value="Chromosome"/>
</dbReference>
<dbReference type="InterPro" id="IPR029439">
    <property type="entry name" value="Wzt_C"/>
</dbReference>
<dbReference type="PROSITE" id="PS50893">
    <property type="entry name" value="ABC_TRANSPORTER_2"/>
    <property type="match status" value="1"/>
</dbReference>
<dbReference type="EMBL" id="CP136920">
    <property type="protein sequence ID" value="WOO39841.1"/>
    <property type="molecule type" value="Genomic_DNA"/>
</dbReference>
<dbReference type="Gene3D" id="2.70.50.60">
    <property type="entry name" value="abc- transporter (atp binding component) like domain"/>
    <property type="match status" value="1"/>
</dbReference>
<evidence type="ECO:0000256" key="2">
    <source>
        <dbReference type="ARBA" id="ARBA00022448"/>
    </source>
</evidence>
<dbReference type="Gene3D" id="3.40.50.300">
    <property type="entry name" value="P-loop containing nucleotide triphosphate hydrolases"/>
    <property type="match status" value="1"/>
</dbReference>
<protein>
    <submittedName>
        <fullName evidence="7">ABC transporter ATP-binding protein</fullName>
    </submittedName>
</protein>
<name>A0AAQ3QS06_9BACT</name>
<feature type="compositionally biased region" description="Basic and acidic residues" evidence="5">
    <location>
        <begin position="279"/>
        <end position="290"/>
    </location>
</feature>
<dbReference type="Pfam" id="PF00005">
    <property type="entry name" value="ABC_tran"/>
    <property type="match status" value="1"/>
</dbReference>
<gene>
    <name evidence="7" type="ORF">RZN69_14545</name>
</gene>
<dbReference type="CDD" id="cd03220">
    <property type="entry name" value="ABC_KpsT_Wzt"/>
    <property type="match status" value="1"/>
</dbReference>
<dbReference type="InterPro" id="IPR050683">
    <property type="entry name" value="Bact_Polysacc_Export_ATP-bd"/>
</dbReference>
<dbReference type="Pfam" id="PF14524">
    <property type="entry name" value="Wzt_C"/>
    <property type="match status" value="1"/>
</dbReference>
<accession>A0AAQ3QS06</accession>
<dbReference type="InterPro" id="IPR015860">
    <property type="entry name" value="ABC_transpr_TagH-like"/>
</dbReference>
<evidence type="ECO:0000313" key="7">
    <source>
        <dbReference type="EMBL" id="WOO39841.1"/>
    </source>
</evidence>
<feature type="compositionally biased region" description="Polar residues" evidence="5">
    <location>
        <begin position="262"/>
        <end position="272"/>
    </location>
</feature>